<feature type="domain" description="Penicillin-binding protein transpeptidase" evidence="1">
    <location>
        <begin position="25"/>
        <end position="116"/>
    </location>
</feature>
<evidence type="ECO:0000313" key="3">
    <source>
        <dbReference type="Proteomes" id="UP001293791"/>
    </source>
</evidence>
<protein>
    <submittedName>
        <fullName evidence="2">Class D beta-lactamase N-terminal domain protein</fullName>
    </submittedName>
</protein>
<accession>A0ABU5L943</accession>
<proteinExistence type="predicted"/>
<comment type="caution">
    <text evidence="2">The sequence shown here is derived from an EMBL/GenBank/DDBJ whole genome shotgun (WGS) entry which is preliminary data.</text>
</comment>
<name>A0ABU5L943_9RICK</name>
<evidence type="ECO:0000313" key="2">
    <source>
        <dbReference type="EMBL" id="MDZ5762648.1"/>
    </source>
</evidence>
<dbReference type="Gene3D" id="3.40.710.10">
    <property type="entry name" value="DD-peptidase/beta-lactamase superfamily"/>
    <property type="match status" value="1"/>
</dbReference>
<gene>
    <name evidence="2" type="ORF">Cyrtocomes_01039</name>
</gene>
<dbReference type="InterPro" id="IPR012338">
    <property type="entry name" value="Beta-lactam/transpept-like"/>
</dbReference>
<dbReference type="EMBL" id="JARGYT010000080">
    <property type="protein sequence ID" value="MDZ5762648.1"/>
    <property type="molecule type" value="Genomic_DNA"/>
</dbReference>
<organism evidence="2 3">
    <name type="scientific">Candidatus Cyrtobacter comes</name>
    <dbReference type="NCBI Taxonomy" id="675776"/>
    <lineage>
        <taxon>Bacteria</taxon>
        <taxon>Pseudomonadati</taxon>
        <taxon>Pseudomonadota</taxon>
        <taxon>Alphaproteobacteria</taxon>
        <taxon>Rickettsiales</taxon>
        <taxon>Candidatus Midichloriaceae</taxon>
        <taxon>Candidatus Cyrtobacter</taxon>
    </lineage>
</organism>
<keyword evidence="3" id="KW-1185">Reference proteome</keyword>
<dbReference type="InterPro" id="IPR001460">
    <property type="entry name" value="PCN-bd_Tpept"/>
</dbReference>
<dbReference type="Proteomes" id="UP001293791">
    <property type="component" value="Unassembled WGS sequence"/>
</dbReference>
<dbReference type="SUPFAM" id="SSF56601">
    <property type="entry name" value="beta-lactamase/transpeptidase-like"/>
    <property type="match status" value="1"/>
</dbReference>
<sequence>MLSSNITFANTCFIAKEKDQVIHKEGNCEKRYAPMSTFKITLSLIGFDSGILVDETNPVWPFKEEYVDWSDAWKQDQTPQSWMKESCVWYSQVLTKRLGMEKFQDYVTKFVYGNQDL</sequence>
<evidence type="ECO:0000259" key="1">
    <source>
        <dbReference type="Pfam" id="PF00905"/>
    </source>
</evidence>
<reference evidence="2 3" key="1">
    <citation type="submission" date="2023-02" db="EMBL/GenBank/DDBJ databases">
        <title>Host association and intracellularity evolved multiple times independently in the Rickettsiales.</title>
        <authorList>
            <person name="Castelli M."/>
            <person name="Nardi T."/>
            <person name="Gammuto L."/>
            <person name="Bellinzona G."/>
            <person name="Sabaneyeva E."/>
            <person name="Potekhin A."/>
            <person name="Serra V."/>
            <person name="Petroni G."/>
            <person name="Sassera D."/>
        </authorList>
    </citation>
    <scope>NUCLEOTIDE SEQUENCE [LARGE SCALE GENOMIC DNA]</scope>
    <source>
        <strain evidence="2 3">BOD18</strain>
    </source>
</reference>
<dbReference type="Pfam" id="PF00905">
    <property type="entry name" value="Transpeptidase"/>
    <property type="match status" value="1"/>
</dbReference>